<dbReference type="Proteomes" id="UP000192359">
    <property type="component" value="Unassembled WGS sequence"/>
</dbReference>
<dbReference type="Pfam" id="PF12833">
    <property type="entry name" value="HTH_18"/>
    <property type="match status" value="1"/>
</dbReference>
<dbReference type="Pfam" id="PF01965">
    <property type="entry name" value="DJ-1_PfpI"/>
    <property type="match status" value="1"/>
</dbReference>
<dbReference type="Gene3D" id="1.10.10.60">
    <property type="entry name" value="Homeodomain-like"/>
    <property type="match status" value="2"/>
</dbReference>
<keyword evidence="3" id="KW-0804">Transcription</keyword>
<dbReference type="PANTHER" id="PTHR43130:SF3">
    <property type="entry name" value="HTH-TYPE TRANSCRIPTIONAL REGULATOR RV1931C"/>
    <property type="match status" value="1"/>
</dbReference>
<evidence type="ECO:0000313" key="6">
    <source>
        <dbReference type="Proteomes" id="UP000192359"/>
    </source>
</evidence>
<dbReference type="PROSITE" id="PS01124">
    <property type="entry name" value="HTH_ARAC_FAMILY_2"/>
    <property type="match status" value="1"/>
</dbReference>
<reference evidence="5 6" key="1">
    <citation type="submission" date="2016-05" db="EMBL/GenBank/DDBJ databases">
        <title>Draft genome sequence of a porcine commensal Rothia nasimurium.</title>
        <authorList>
            <person name="Gaiser R.A."/>
            <person name="Van Baarlen P."/>
            <person name="Wells J.M."/>
        </authorList>
    </citation>
    <scope>NUCLEOTIDE SEQUENCE [LARGE SCALE GENOMIC DNA]</scope>
    <source>
        <strain evidence="5 6">PT-32</strain>
    </source>
</reference>
<dbReference type="InterPro" id="IPR052158">
    <property type="entry name" value="INH-QAR"/>
</dbReference>
<dbReference type="SUPFAM" id="SSF52317">
    <property type="entry name" value="Class I glutamine amidotransferase-like"/>
    <property type="match status" value="1"/>
</dbReference>
<accession>A0A1Y1RN37</accession>
<dbReference type="AlphaFoldDB" id="A0A1Y1RN37"/>
<dbReference type="CDD" id="cd03137">
    <property type="entry name" value="GATase1_AraC_1"/>
    <property type="match status" value="1"/>
</dbReference>
<evidence type="ECO:0000313" key="5">
    <source>
        <dbReference type="EMBL" id="ORC15538.1"/>
    </source>
</evidence>
<name>A0A1Y1RN37_9MICC</name>
<dbReference type="InterPro" id="IPR002818">
    <property type="entry name" value="DJ-1/PfpI"/>
</dbReference>
<evidence type="ECO:0000256" key="1">
    <source>
        <dbReference type="ARBA" id="ARBA00023015"/>
    </source>
</evidence>
<feature type="domain" description="HTH araC/xylS-type" evidence="4">
    <location>
        <begin position="213"/>
        <end position="311"/>
    </location>
</feature>
<evidence type="ECO:0000256" key="2">
    <source>
        <dbReference type="ARBA" id="ARBA00023125"/>
    </source>
</evidence>
<dbReference type="SMART" id="SM00342">
    <property type="entry name" value="HTH_ARAC"/>
    <property type="match status" value="1"/>
</dbReference>
<dbReference type="InterPro" id="IPR018062">
    <property type="entry name" value="HTH_AraC-typ_CS"/>
</dbReference>
<keyword evidence="6" id="KW-1185">Reference proteome</keyword>
<dbReference type="PROSITE" id="PS00041">
    <property type="entry name" value="HTH_ARAC_FAMILY_1"/>
    <property type="match status" value="1"/>
</dbReference>
<keyword evidence="1" id="KW-0805">Transcription regulation</keyword>
<organism evidence="5 6">
    <name type="scientific">Rothia nasimurium</name>
    <dbReference type="NCBI Taxonomy" id="85336"/>
    <lineage>
        <taxon>Bacteria</taxon>
        <taxon>Bacillati</taxon>
        <taxon>Actinomycetota</taxon>
        <taxon>Actinomycetes</taxon>
        <taxon>Micrococcales</taxon>
        <taxon>Micrococcaceae</taxon>
        <taxon>Rothia</taxon>
    </lineage>
</organism>
<dbReference type="GO" id="GO:0043565">
    <property type="term" value="F:sequence-specific DNA binding"/>
    <property type="evidence" value="ECO:0007669"/>
    <property type="project" value="InterPro"/>
</dbReference>
<dbReference type="EMBL" id="LXWF01000043">
    <property type="protein sequence ID" value="ORC15538.1"/>
    <property type="molecule type" value="Genomic_DNA"/>
</dbReference>
<dbReference type="SUPFAM" id="SSF46689">
    <property type="entry name" value="Homeodomain-like"/>
    <property type="match status" value="2"/>
</dbReference>
<dbReference type="InterPro" id="IPR029062">
    <property type="entry name" value="Class_I_gatase-like"/>
</dbReference>
<gene>
    <name evidence="5" type="ORF">A7979_07350</name>
</gene>
<keyword evidence="2" id="KW-0238">DNA-binding</keyword>
<evidence type="ECO:0000256" key="3">
    <source>
        <dbReference type="ARBA" id="ARBA00023163"/>
    </source>
</evidence>
<evidence type="ECO:0000259" key="4">
    <source>
        <dbReference type="PROSITE" id="PS01124"/>
    </source>
</evidence>
<dbReference type="InterPro" id="IPR009057">
    <property type="entry name" value="Homeodomain-like_sf"/>
</dbReference>
<dbReference type="Gene3D" id="3.40.50.880">
    <property type="match status" value="1"/>
</dbReference>
<comment type="caution">
    <text evidence="5">The sequence shown here is derived from an EMBL/GenBank/DDBJ whole genome shotgun (WGS) entry which is preliminary data.</text>
</comment>
<dbReference type="RefSeq" id="WP_083093492.1">
    <property type="nucleotide sequence ID" value="NZ_LXWF01000043.1"/>
</dbReference>
<dbReference type="OrthoDB" id="3194870at2"/>
<sequence>MKIAVLAFDGMTLFHLSTPLLVAGEVAVRRSGRGWATTICSLTGEDIVTDEGVRVSVQGRLADVLDADCYMVPAWGNDLPPVPAELTRFLRERWADGAMLMGLCLGAFVLCKAGVLDGRAATTHWACGAELQSRFPTVDVKAEALYIDHGDVMTSAGTAAALDACLHLVRRELGADIAAQVAAQLVIAPHREGNQTQHVVRQLPQSDSPDRISELLEFIDTHLEHDLSVDALARRVAMSGRHLTRRFVQVTGVTPAVWVKQRRLDAARRLLESTQLSIAQVSEQTGFHSTATFRQAFVKAFATSPLSYRQRFTR</sequence>
<proteinExistence type="predicted"/>
<dbReference type="PANTHER" id="PTHR43130">
    <property type="entry name" value="ARAC-FAMILY TRANSCRIPTIONAL REGULATOR"/>
    <property type="match status" value="1"/>
</dbReference>
<protein>
    <recommendedName>
        <fullName evidence="4">HTH araC/xylS-type domain-containing protein</fullName>
    </recommendedName>
</protein>
<dbReference type="InterPro" id="IPR018060">
    <property type="entry name" value="HTH_AraC"/>
</dbReference>
<dbReference type="GO" id="GO:0003700">
    <property type="term" value="F:DNA-binding transcription factor activity"/>
    <property type="evidence" value="ECO:0007669"/>
    <property type="project" value="InterPro"/>
</dbReference>